<feature type="transmembrane region" description="Helical" evidence="1">
    <location>
        <begin position="100"/>
        <end position="121"/>
    </location>
</feature>
<organism evidence="2 3">
    <name type="scientific">Halapricum desulfuricans</name>
    <dbReference type="NCBI Taxonomy" id="2841257"/>
    <lineage>
        <taxon>Archaea</taxon>
        <taxon>Methanobacteriati</taxon>
        <taxon>Methanobacteriota</taxon>
        <taxon>Stenosarchaea group</taxon>
        <taxon>Halobacteria</taxon>
        <taxon>Halobacteriales</taxon>
        <taxon>Haloarculaceae</taxon>
        <taxon>Halapricum</taxon>
    </lineage>
</organism>
<protein>
    <submittedName>
        <fullName evidence="2">Putative membrane protein fused to Zn ribbon domain</fullName>
    </submittedName>
</protein>
<keyword evidence="1" id="KW-0472">Membrane</keyword>
<name>A0A897N8E4_9EURY</name>
<evidence type="ECO:0000313" key="3">
    <source>
        <dbReference type="Proteomes" id="UP000662973"/>
    </source>
</evidence>
<accession>A0A897N8E4</accession>
<dbReference type="EMBL" id="CP064788">
    <property type="protein sequence ID" value="QSG08538.1"/>
    <property type="molecule type" value="Genomic_DNA"/>
</dbReference>
<keyword evidence="1" id="KW-0812">Transmembrane</keyword>
<dbReference type="KEGG" id="hds:HSR122_1137"/>
<dbReference type="RefSeq" id="WP_229111756.1">
    <property type="nucleotide sequence ID" value="NZ_CP064788.1"/>
</dbReference>
<reference evidence="2 3" key="1">
    <citation type="submission" date="2020-11" db="EMBL/GenBank/DDBJ databases">
        <title>Carbohydrate-dependent, anaerobic sulfur respiration: A novel catabolism in halophilic archaea.</title>
        <authorList>
            <person name="Sorokin D.Y."/>
            <person name="Messina E."/>
            <person name="Smedile F."/>
            <person name="La Cono V."/>
            <person name="Hallsworth J.E."/>
            <person name="Yakimov M.M."/>
        </authorList>
    </citation>
    <scope>NUCLEOTIDE SEQUENCE [LARGE SCALE GENOMIC DNA]</scope>
    <source>
        <strain evidence="2 3">HSR12-2</strain>
    </source>
</reference>
<keyword evidence="3" id="KW-1185">Reference proteome</keyword>
<dbReference type="GeneID" id="68851785"/>
<sequence>MSDERPPEDVEATCPRCGASIGDHDGSCPSCGLVFLDDDGRLTDETATALFEDSDLDLDTLDLSGNELYTPRWVRLLVGLAISAPLAPLVAFVAGSIVSFPLWVGSLVFALGWALPAVFLSRLALPSAIVAAGLVVLGSTLVVTPPVIVAGRTLVGSNAETIGAFGPDAWTAQAAFLTVGAVVLVLGAFLYRYVKRKRDAWAEAGTR</sequence>
<keyword evidence="1" id="KW-1133">Transmembrane helix</keyword>
<proteinExistence type="predicted"/>
<dbReference type="Proteomes" id="UP000662973">
    <property type="component" value="Chromosome"/>
</dbReference>
<dbReference type="AlphaFoldDB" id="A0A897N8E4"/>
<evidence type="ECO:0000313" key="2">
    <source>
        <dbReference type="EMBL" id="QSG08538.1"/>
    </source>
</evidence>
<feature type="transmembrane region" description="Helical" evidence="1">
    <location>
        <begin position="170"/>
        <end position="191"/>
    </location>
</feature>
<feature type="transmembrane region" description="Helical" evidence="1">
    <location>
        <begin position="73"/>
        <end position="94"/>
    </location>
</feature>
<gene>
    <name evidence="2" type="ORF">HSR122_1137</name>
</gene>
<feature type="transmembrane region" description="Helical" evidence="1">
    <location>
        <begin position="128"/>
        <end position="150"/>
    </location>
</feature>
<evidence type="ECO:0000256" key="1">
    <source>
        <dbReference type="SAM" id="Phobius"/>
    </source>
</evidence>